<keyword evidence="3" id="KW-1185">Reference proteome</keyword>
<dbReference type="KEGG" id="atl:Athai_08360"/>
<dbReference type="EMBL" id="AP023355">
    <property type="protein sequence ID" value="BCJ33333.1"/>
    <property type="molecule type" value="Genomic_DNA"/>
</dbReference>
<dbReference type="Proteomes" id="UP000611640">
    <property type="component" value="Chromosome"/>
</dbReference>
<evidence type="ECO:0000256" key="1">
    <source>
        <dbReference type="SAM" id="MobiDB-lite"/>
    </source>
</evidence>
<accession>A0A7R7HV46</accession>
<gene>
    <name evidence="2" type="ORF">Athai_08360</name>
</gene>
<sequence>MIVNRVIPASIPGRALVRSSSRPGSLPNCSLLDQGAAGAAQAPGTVREGPPAYGLRPRRAEGRPAPGATVDEHRQDQGELSGHGLTLASAWPPLAVVPGERCRDGPTPGPSCPETGWARSDGETSWGNAAALPAWHWRAGGRECTSAGKTCRVRLAGLRGPRTHRARQTDQMLVCGVKGCARVATHGESWTNAPLQEIQQYRRGIQLRLQVDDLAVTMQLCAEHAQELAAVAWEPLLHKLDSWGWRGVRGLPLVDEEPDSTT</sequence>
<evidence type="ECO:0000313" key="3">
    <source>
        <dbReference type="Proteomes" id="UP000611640"/>
    </source>
</evidence>
<organism evidence="2 3">
    <name type="scientific">Actinocatenispora thailandica</name>
    <dbReference type="NCBI Taxonomy" id="227318"/>
    <lineage>
        <taxon>Bacteria</taxon>
        <taxon>Bacillati</taxon>
        <taxon>Actinomycetota</taxon>
        <taxon>Actinomycetes</taxon>
        <taxon>Micromonosporales</taxon>
        <taxon>Micromonosporaceae</taxon>
        <taxon>Actinocatenispora</taxon>
    </lineage>
</organism>
<feature type="region of interest" description="Disordered" evidence="1">
    <location>
        <begin position="36"/>
        <end position="77"/>
    </location>
</feature>
<evidence type="ECO:0000313" key="2">
    <source>
        <dbReference type="EMBL" id="BCJ33333.1"/>
    </source>
</evidence>
<reference evidence="2 3" key="1">
    <citation type="submission" date="2020-08" db="EMBL/GenBank/DDBJ databases">
        <title>Whole genome shotgun sequence of Actinocatenispora thailandica NBRC 105041.</title>
        <authorList>
            <person name="Komaki H."/>
            <person name="Tamura T."/>
        </authorList>
    </citation>
    <scope>NUCLEOTIDE SEQUENCE [LARGE SCALE GENOMIC DNA]</scope>
    <source>
        <strain evidence="2 3">NBRC 105041</strain>
    </source>
</reference>
<name>A0A7R7HV46_9ACTN</name>
<protein>
    <submittedName>
        <fullName evidence="2">Uncharacterized protein</fullName>
    </submittedName>
</protein>
<proteinExistence type="predicted"/>
<dbReference type="AlphaFoldDB" id="A0A7R7HV46"/>